<proteinExistence type="inferred from homology"/>
<evidence type="ECO:0000256" key="3">
    <source>
        <dbReference type="ARBA" id="ARBA00022448"/>
    </source>
</evidence>
<dbReference type="GO" id="GO:0015628">
    <property type="term" value="P:protein secretion by the type II secretion system"/>
    <property type="evidence" value="ECO:0007669"/>
    <property type="project" value="TreeGrafter"/>
</dbReference>
<keyword evidence="15" id="KW-1185">Reference proteome</keyword>
<dbReference type="AlphaFoldDB" id="A0A4Q5KY21"/>
<keyword evidence="6 9" id="KW-0812">Transmembrane</keyword>
<keyword evidence="3 9" id="KW-0813">Transport</keyword>
<evidence type="ECO:0000313" key="15">
    <source>
        <dbReference type="Proteomes" id="UP000294166"/>
    </source>
</evidence>
<sequence length="414" mass="46338">MLKQKTKIKIKTQTLHNFQWRGINNTGKKVSGKLLALTEIEVRAKLNEQSIQIKKIKKRRISSLEKMQHTVKRKDITLFTRQLATMLSAGVPIVQSLQLIAENNIKAEMKSILNQVCLSIEAGTQLSKALSTSCSHFDSFYIDLVATGEETGSLSHAFARLAEYREKSEALRAKVVKAMIYPTMVFFIAIAVTVLMLVFVIPEFEAIFKGFGAALPWFTQQVVNASHFLQNYGFWILLTLLLLTASLRLLSKKSYAFRRFINRHCLQIPIIGPVLSKAAIAKFSRTLATSFSSGLPILHSLQTTSKTAGNLYYQEAIQSVQQNTAAGMPLYLAMRHTQAFPEMVLQMVMIGEESGKLDDMLNKVAFVYEDDVDNTVDNLGKILEPFIILFLGIMIGGLVISMYLPIFNLMSVIG</sequence>
<dbReference type="EMBL" id="SEZN01000004">
    <property type="protein sequence ID" value="RYU66262.1"/>
    <property type="molecule type" value="Genomic_DNA"/>
</dbReference>
<dbReference type="Proteomes" id="UP000294166">
    <property type="component" value="Unassembled WGS sequence"/>
</dbReference>
<comment type="subcellular location">
    <subcellularLocation>
        <location evidence="1 9">Cell inner membrane</location>
        <topology evidence="1 9">Multi-pass membrane protein</topology>
    </subcellularLocation>
</comment>
<feature type="transmembrane region" description="Helical" evidence="10">
    <location>
        <begin position="386"/>
        <end position="406"/>
    </location>
</feature>
<dbReference type="InterPro" id="IPR001992">
    <property type="entry name" value="T2SS_GspF/T4SS_PilC_CS"/>
</dbReference>
<dbReference type="GO" id="GO:0005886">
    <property type="term" value="C:plasma membrane"/>
    <property type="evidence" value="ECO:0007669"/>
    <property type="project" value="UniProtKB-SubCell"/>
</dbReference>
<dbReference type="FunFam" id="1.20.81.30:FF:000001">
    <property type="entry name" value="Type II secretion system protein F"/>
    <property type="match status" value="2"/>
</dbReference>
<dbReference type="PRINTS" id="PR00812">
    <property type="entry name" value="BCTERIALGSPF"/>
</dbReference>
<evidence type="ECO:0000259" key="11">
    <source>
        <dbReference type="Pfam" id="PF00482"/>
    </source>
</evidence>
<dbReference type="InterPro" id="IPR003004">
    <property type="entry name" value="GspF/PilC"/>
</dbReference>
<dbReference type="EMBL" id="SEZK01000007">
    <property type="protein sequence ID" value="RYU52696.1"/>
    <property type="molecule type" value="Genomic_DNA"/>
</dbReference>
<feature type="domain" description="Type II secretion system protein GspF" evidence="11">
    <location>
        <begin position="79"/>
        <end position="202"/>
    </location>
</feature>
<evidence type="ECO:0000313" key="13">
    <source>
        <dbReference type="EMBL" id="RYU66262.1"/>
    </source>
</evidence>
<evidence type="ECO:0000256" key="7">
    <source>
        <dbReference type="ARBA" id="ARBA00022989"/>
    </source>
</evidence>
<keyword evidence="5" id="KW-0997">Cell inner membrane</keyword>
<keyword evidence="8 10" id="KW-0472">Membrane</keyword>
<evidence type="ECO:0000256" key="9">
    <source>
        <dbReference type="RuleBase" id="RU003923"/>
    </source>
</evidence>
<evidence type="ECO:0000313" key="12">
    <source>
        <dbReference type="EMBL" id="RYU52696.1"/>
    </source>
</evidence>
<accession>A0A4Q5KY21</accession>
<evidence type="ECO:0000256" key="4">
    <source>
        <dbReference type="ARBA" id="ARBA00022475"/>
    </source>
</evidence>
<feature type="domain" description="Type II secretion system protein GspF" evidence="11">
    <location>
        <begin position="283"/>
        <end position="405"/>
    </location>
</feature>
<dbReference type="PROSITE" id="PS00874">
    <property type="entry name" value="T2SP_F"/>
    <property type="match status" value="1"/>
</dbReference>
<dbReference type="Pfam" id="PF00482">
    <property type="entry name" value="T2SSF"/>
    <property type="match status" value="2"/>
</dbReference>
<dbReference type="InterPro" id="IPR018076">
    <property type="entry name" value="T2SS_GspF_dom"/>
</dbReference>
<comment type="caution">
    <text evidence="12">The sequence shown here is derived from an EMBL/GenBank/DDBJ whole genome shotgun (WGS) entry which is preliminary data.</text>
</comment>
<dbReference type="PANTHER" id="PTHR30012">
    <property type="entry name" value="GENERAL SECRETION PATHWAY PROTEIN"/>
    <property type="match status" value="1"/>
</dbReference>
<evidence type="ECO:0000256" key="8">
    <source>
        <dbReference type="ARBA" id="ARBA00023136"/>
    </source>
</evidence>
<reference evidence="14 15" key="1">
    <citation type="submission" date="2019-02" db="EMBL/GenBank/DDBJ databases">
        <title>Genome sequences of Aliivibrio finisterrensis strains from farmed Atlantic salmon.</title>
        <authorList>
            <person name="Bowman J.P."/>
        </authorList>
    </citation>
    <scope>NUCLEOTIDE SEQUENCE [LARGE SCALE GENOMIC DNA]</scope>
    <source>
        <strain evidence="13 15">A21</strain>
        <strain evidence="12 14">A46</strain>
    </source>
</reference>
<comment type="similarity">
    <text evidence="2 9">Belongs to the GSP F family.</text>
</comment>
<organism evidence="12 14">
    <name type="scientific">Aliivibrio finisterrensis</name>
    <dbReference type="NCBI Taxonomy" id="511998"/>
    <lineage>
        <taxon>Bacteria</taxon>
        <taxon>Pseudomonadati</taxon>
        <taxon>Pseudomonadota</taxon>
        <taxon>Gammaproteobacteria</taxon>
        <taxon>Vibrionales</taxon>
        <taxon>Vibrionaceae</taxon>
        <taxon>Aliivibrio</taxon>
    </lineage>
</organism>
<dbReference type="InterPro" id="IPR042094">
    <property type="entry name" value="T2SS_GspF_sf"/>
</dbReference>
<feature type="transmembrane region" description="Helical" evidence="10">
    <location>
        <begin position="232"/>
        <end position="250"/>
    </location>
</feature>
<keyword evidence="7 10" id="KW-1133">Transmembrane helix</keyword>
<evidence type="ECO:0000256" key="2">
    <source>
        <dbReference type="ARBA" id="ARBA00005745"/>
    </source>
</evidence>
<gene>
    <name evidence="13" type="ORF">ERW53_03230</name>
    <name evidence="12" type="ORF">ERW57_06350</name>
</gene>
<evidence type="ECO:0000256" key="10">
    <source>
        <dbReference type="SAM" id="Phobius"/>
    </source>
</evidence>
<keyword evidence="4" id="KW-1003">Cell membrane</keyword>
<name>A0A4Q5KY21_9GAMM</name>
<protein>
    <submittedName>
        <fullName evidence="12">Type II secretion system F family protein</fullName>
    </submittedName>
</protein>
<dbReference type="Gene3D" id="1.20.81.30">
    <property type="entry name" value="Type II secretion system (T2SS), domain F"/>
    <property type="match status" value="2"/>
</dbReference>
<evidence type="ECO:0000256" key="5">
    <source>
        <dbReference type="ARBA" id="ARBA00022519"/>
    </source>
</evidence>
<evidence type="ECO:0000256" key="6">
    <source>
        <dbReference type="ARBA" id="ARBA00022692"/>
    </source>
</evidence>
<dbReference type="Proteomes" id="UP000294063">
    <property type="component" value="Unassembled WGS sequence"/>
</dbReference>
<dbReference type="PANTHER" id="PTHR30012:SF7">
    <property type="entry name" value="PROTEIN TRANSPORT PROTEIN HOFC HOMOLOG"/>
    <property type="match status" value="1"/>
</dbReference>
<feature type="transmembrane region" description="Helical" evidence="10">
    <location>
        <begin position="178"/>
        <end position="201"/>
    </location>
</feature>
<evidence type="ECO:0000256" key="1">
    <source>
        <dbReference type="ARBA" id="ARBA00004429"/>
    </source>
</evidence>
<dbReference type="RefSeq" id="WP_130047117.1">
    <property type="nucleotide sequence ID" value="NZ_SEZK01000007.1"/>
</dbReference>
<evidence type="ECO:0000313" key="14">
    <source>
        <dbReference type="Proteomes" id="UP000294063"/>
    </source>
</evidence>